<proteinExistence type="predicted"/>
<reference evidence="1 2" key="1">
    <citation type="journal article" date="2020" name="Cell">
        <title>Large-Scale Comparative Analyses of Tick Genomes Elucidate Their Genetic Diversity and Vector Capacities.</title>
        <authorList>
            <consortium name="Tick Genome and Microbiome Consortium (TIGMIC)"/>
            <person name="Jia N."/>
            <person name="Wang J."/>
            <person name="Shi W."/>
            <person name="Du L."/>
            <person name="Sun Y."/>
            <person name="Zhan W."/>
            <person name="Jiang J.F."/>
            <person name="Wang Q."/>
            <person name="Zhang B."/>
            <person name="Ji P."/>
            <person name="Bell-Sakyi L."/>
            <person name="Cui X.M."/>
            <person name="Yuan T.T."/>
            <person name="Jiang B.G."/>
            <person name="Yang W.F."/>
            <person name="Lam T.T."/>
            <person name="Chang Q.C."/>
            <person name="Ding S.J."/>
            <person name="Wang X.J."/>
            <person name="Zhu J.G."/>
            <person name="Ruan X.D."/>
            <person name="Zhao L."/>
            <person name="Wei J.T."/>
            <person name="Ye R.Z."/>
            <person name="Que T.C."/>
            <person name="Du C.H."/>
            <person name="Zhou Y.H."/>
            <person name="Cheng J.X."/>
            <person name="Dai P.F."/>
            <person name="Guo W.B."/>
            <person name="Han X.H."/>
            <person name="Huang E.J."/>
            <person name="Li L.F."/>
            <person name="Wei W."/>
            <person name="Gao Y.C."/>
            <person name="Liu J.Z."/>
            <person name="Shao H.Z."/>
            <person name="Wang X."/>
            <person name="Wang C.C."/>
            <person name="Yang T.C."/>
            <person name="Huo Q.B."/>
            <person name="Li W."/>
            <person name="Chen H.Y."/>
            <person name="Chen S.E."/>
            <person name="Zhou L.G."/>
            <person name="Ni X.B."/>
            <person name="Tian J.H."/>
            <person name="Sheng Y."/>
            <person name="Liu T."/>
            <person name="Pan Y.S."/>
            <person name="Xia L.Y."/>
            <person name="Li J."/>
            <person name="Zhao F."/>
            <person name="Cao W.C."/>
        </authorList>
    </citation>
    <scope>NUCLEOTIDE SEQUENCE [LARGE SCALE GENOMIC DNA]</scope>
    <source>
        <strain evidence="1">HaeL-2018</strain>
    </source>
</reference>
<dbReference type="AlphaFoldDB" id="A0A9J6FSX7"/>
<sequence length="66" mass="7324">MSACFSDASFAFPNGEIDVPVRIEQYGTLSDPDGSSAEYWNTIKNVAWYQGNPEFSDEDFEVGSSF</sequence>
<name>A0A9J6FSX7_HAELO</name>
<protein>
    <submittedName>
        <fullName evidence="1">Uncharacterized protein</fullName>
    </submittedName>
</protein>
<organism evidence="1 2">
    <name type="scientific">Haemaphysalis longicornis</name>
    <name type="common">Bush tick</name>
    <dbReference type="NCBI Taxonomy" id="44386"/>
    <lineage>
        <taxon>Eukaryota</taxon>
        <taxon>Metazoa</taxon>
        <taxon>Ecdysozoa</taxon>
        <taxon>Arthropoda</taxon>
        <taxon>Chelicerata</taxon>
        <taxon>Arachnida</taxon>
        <taxon>Acari</taxon>
        <taxon>Parasitiformes</taxon>
        <taxon>Ixodida</taxon>
        <taxon>Ixodoidea</taxon>
        <taxon>Ixodidae</taxon>
        <taxon>Haemaphysalinae</taxon>
        <taxon>Haemaphysalis</taxon>
    </lineage>
</organism>
<dbReference type="OrthoDB" id="5983572at2759"/>
<dbReference type="EMBL" id="JABSTR010000004">
    <property type="protein sequence ID" value="KAH9369294.1"/>
    <property type="molecule type" value="Genomic_DNA"/>
</dbReference>
<evidence type="ECO:0000313" key="1">
    <source>
        <dbReference type="EMBL" id="KAH9369294.1"/>
    </source>
</evidence>
<evidence type="ECO:0000313" key="2">
    <source>
        <dbReference type="Proteomes" id="UP000821853"/>
    </source>
</evidence>
<keyword evidence="2" id="KW-1185">Reference proteome</keyword>
<dbReference type="Proteomes" id="UP000821853">
    <property type="component" value="Chromosome 2"/>
</dbReference>
<gene>
    <name evidence="1" type="ORF">HPB48_012370</name>
</gene>
<dbReference type="VEuPathDB" id="VectorBase:HLOH_059118"/>
<accession>A0A9J6FSX7</accession>
<comment type="caution">
    <text evidence="1">The sequence shown here is derived from an EMBL/GenBank/DDBJ whole genome shotgun (WGS) entry which is preliminary data.</text>
</comment>